<dbReference type="EMBL" id="RWGY01000004">
    <property type="protein sequence ID" value="TVU44193.1"/>
    <property type="molecule type" value="Genomic_DNA"/>
</dbReference>
<protein>
    <recommendedName>
        <fullName evidence="2">F-box domain-containing protein</fullName>
    </recommendedName>
</protein>
<keyword evidence="4" id="KW-1185">Reference proteome</keyword>
<feature type="region of interest" description="Disordered" evidence="1">
    <location>
        <begin position="191"/>
        <end position="228"/>
    </location>
</feature>
<dbReference type="PROSITE" id="PS50181">
    <property type="entry name" value="FBOX"/>
    <property type="match status" value="1"/>
</dbReference>
<reference evidence="3 4" key="1">
    <citation type="journal article" date="2019" name="Sci. Rep.">
        <title>A high-quality genome of Eragrostis curvula grass provides insights into Poaceae evolution and supports new strategies to enhance forage quality.</title>
        <authorList>
            <person name="Carballo J."/>
            <person name="Santos B.A.C.M."/>
            <person name="Zappacosta D."/>
            <person name="Garbus I."/>
            <person name="Selva J.P."/>
            <person name="Gallo C.A."/>
            <person name="Diaz A."/>
            <person name="Albertini E."/>
            <person name="Caccamo M."/>
            <person name="Echenique V."/>
        </authorList>
    </citation>
    <scope>NUCLEOTIDE SEQUENCE [LARGE SCALE GENOMIC DNA]</scope>
    <source>
        <strain evidence="4">cv. Victoria</strain>
        <tissue evidence="3">Leaf</tissue>
    </source>
</reference>
<dbReference type="Gene3D" id="1.20.1280.50">
    <property type="match status" value="1"/>
</dbReference>
<comment type="caution">
    <text evidence="3">The sequence shown here is derived from an EMBL/GenBank/DDBJ whole genome shotgun (WGS) entry which is preliminary data.</text>
</comment>
<dbReference type="Pfam" id="PF03478">
    <property type="entry name" value="Beta-prop_KIB1-4"/>
    <property type="match status" value="1"/>
</dbReference>
<dbReference type="OrthoDB" id="643749at2759"/>
<accession>A0A5J9W893</accession>
<dbReference type="InterPro" id="IPR036047">
    <property type="entry name" value="F-box-like_dom_sf"/>
</dbReference>
<feature type="domain" description="F-box" evidence="2">
    <location>
        <begin position="1"/>
        <end position="35"/>
    </location>
</feature>
<proteinExistence type="predicted"/>
<feature type="compositionally biased region" description="Acidic residues" evidence="1">
    <location>
        <begin position="195"/>
        <end position="208"/>
    </location>
</feature>
<dbReference type="InterPro" id="IPR001810">
    <property type="entry name" value="F-box_dom"/>
</dbReference>
<dbReference type="Gramene" id="TVU44193">
    <property type="protein sequence ID" value="TVU44193"/>
    <property type="gene ID" value="EJB05_03628"/>
</dbReference>
<evidence type="ECO:0000256" key="1">
    <source>
        <dbReference type="SAM" id="MobiDB-lite"/>
    </source>
</evidence>
<feature type="non-terminal residue" evidence="3">
    <location>
        <position position="1"/>
    </location>
</feature>
<name>A0A5J9W893_9POAL</name>
<dbReference type="PANTHER" id="PTHR44586:SF17">
    <property type="entry name" value="DUF295 DOMAIN-CONTAINING PROTEIN"/>
    <property type="match status" value="1"/>
</dbReference>
<evidence type="ECO:0000259" key="2">
    <source>
        <dbReference type="PROSITE" id="PS50181"/>
    </source>
</evidence>
<sequence length="332" mass="38495">MRDWSQLPNDLLVTIFSRLELPDLVYLGAVCTSWHFSYLTVRQFRLCSPNQSPYLVYSSSDPNETRLQLYRKAILSSDPSSSTNKDCTVLLKHWPWEHLSFARVGVDTKWTWLHASDRCVHYHDIFHSDCDQLFYAIRSNGEIHTIDLNNTQSSPVVKVILGAFPRFNPYTKYILRAPWGDLLQVWRHYGSPPSESDDDIPESDDEEQQSNGHVVAEEEGDGEVHPVRRRDKLTVHKVDVAKQKVTEIKDLQDHALFIGFNHTFMVHAPEFPNLRPNCVYISDDNIENIYCYPFRGRQFSCLDLADGTLTDLPFPDSLLHWPPPVWFRPHLT</sequence>
<evidence type="ECO:0000313" key="3">
    <source>
        <dbReference type="EMBL" id="TVU44193.1"/>
    </source>
</evidence>
<dbReference type="Proteomes" id="UP000324897">
    <property type="component" value="Chromosome 5"/>
</dbReference>
<organism evidence="3 4">
    <name type="scientific">Eragrostis curvula</name>
    <name type="common">weeping love grass</name>
    <dbReference type="NCBI Taxonomy" id="38414"/>
    <lineage>
        <taxon>Eukaryota</taxon>
        <taxon>Viridiplantae</taxon>
        <taxon>Streptophyta</taxon>
        <taxon>Embryophyta</taxon>
        <taxon>Tracheophyta</taxon>
        <taxon>Spermatophyta</taxon>
        <taxon>Magnoliopsida</taxon>
        <taxon>Liliopsida</taxon>
        <taxon>Poales</taxon>
        <taxon>Poaceae</taxon>
        <taxon>PACMAD clade</taxon>
        <taxon>Chloridoideae</taxon>
        <taxon>Eragrostideae</taxon>
        <taxon>Eragrostidinae</taxon>
        <taxon>Eragrostis</taxon>
    </lineage>
</organism>
<dbReference type="SUPFAM" id="SSF81383">
    <property type="entry name" value="F-box domain"/>
    <property type="match status" value="1"/>
</dbReference>
<dbReference type="InterPro" id="IPR005174">
    <property type="entry name" value="KIB1-4_b-propeller"/>
</dbReference>
<evidence type="ECO:0000313" key="4">
    <source>
        <dbReference type="Proteomes" id="UP000324897"/>
    </source>
</evidence>
<gene>
    <name evidence="3" type="ORF">EJB05_03628</name>
</gene>
<dbReference type="AlphaFoldDB" id="A0A5J9W893"/>
<dbReference type="PANTHER" id="PTHR44586">
    <property type="entry name" value="F-BOX DOMAIN CONTAINING PROTEIN, EXPRESSED"/>
    <property type="match status" value="1"/>
</dbReference>